<evidence type="ECO:0000256" key="3">
    <source>
        <dbReference type="ARBA" id="ARBA00015810"/>
    </source>
</evidence>
<feature type="domain" description="Tyr recombinase" evidence="12">
    <location>
        <begin position="101"/>
        <end position="284"/>
    </location>
</feature>
<dbReference type="PROSITE" id="PS51900">
    <property type="entry name" value="CB"/>
    <property type="match status" value="1"/>
</dbReference>
<evidence type="ECO:0000256" key="9">
    <source>
        <dbReference type="ARBA" id="ARBA00023172"/>
    </source>
</evidence>
<feature type="active site" evidence="11">
    <location>
        <position position="239"/>
    </location>
</feature>
<dbReference type="InterPro" id="IPR011932">
    <property type="entry name" value="Recomb_XerD"/>
</dbReference>
<dbReference type="GO" id="GO:0006313">
    <property type="term" value="P:DNA transposition"/>
    <property type="evidence" value="ECO:0007669"/>
    <property type="project" value="UniProtKB-UniRule"/>
</dbReference>
<evidence type="ECO:0000256" key="6">
    <source>
        <dbReference type="ARBA" id="ARBA00022829"/>
    </source>
</evidence>
<dbReference type="GO" id="GO:0003677">
    <property type="term" value="F:DNA binding"/>
    <property type="evidence" value="ECO:0007669"/>
    <property type="project" value="UniProtKB-UniRule"/>
</dbReference>
<dbReference type="HAMAP" id="MF_01808">
    <property type="entry name" value="Recomb_XerC_XerD"/>
    <property type="match status" value="1"/>
</dbReference>
<evidence type="ECO:0000256" key="7">
    <source>
        <dbReference type="ARBA" id="ARBA00022908"/>
    </source>
</evidence>
<evidence type="ECO:0000256" key="10">
    <source>
        <dbReference type="ARBA" id="ARBA00023306"/>
    </source>
</evidence>
<evidence type="ECO:0000259" key="12">
    <source>
        <dbReference type="PROSITE" id="PS51898"/>
    </source>
</evidence>
<reference evidence="15" key="1">
    <citation type="submission" date="2019-11" db="EMBL/GenBank/DDBJ databases">
        <title>Isolation and characterization of two novel species in the genus Thiomicrorhabdus.</title>
        <authorList>
            <person name="Mochizuki J."/>
            <person name="Kojima H."/>
            <person name="Fukui M."/>
        </authorList>
    </citation>
    <scope>NUCLEOTIDE SEQUENCE [LARGE SCALE GENOMIC DNA]</scope>
    <source>
        <strain evidence="15">AkT22</strain>
    </source>
</reference>
<dbReference type="PROSITE" id="PS51898">
    <property type="entry name" value="TYR_RECOMBINASE"/>
    <property type="match status" value="1"/>
</dbReference>
<dbReference type="InterPro" id="IPR010998">
    <property type="entry name" value="Integrase_recombinase_N"/>
</dbReference>
<dbReference type="NCBIfam" id="TIGR02225">
    <property type="entry name" value="recomb_XerD"/>
    <property type="match status" value="1"/>
</dbReference>
<evidence type="ECO:0000313" key="14">
    <source>
        <dbReference type="EMBL" id="BBP44055.1"/>
    </source>
</evidence>
<feature type="active site" evidence="11">
    <location>
        <position position="141"/>
    </location>
</feature>
<dbReference type="Proteomes" id="UP000501466">
    <property type="component" value="Chromosome"/>
</dbReference>
<comment type="similarity">
    <text evidence="2 11">Belongs to the 'phage' integrase family. XerD subfamily.</text>
</comment>
<dbReference type="Gene3D" id="1.10.443.10">
    <property type="entry name" value="Intergrase catalytic core"/>
    <property type="match status" value="1"/>
</dbReference>
<dbReference type="PANTHER" id="PTHR30349">
    <property type="entry name" value="PHAGE INTEGRASE-RELATED"/>
    <property type="match status" value="1"/>
</dbReference>
<evidence type="ECO:0000256" key="1">
    <source>
        <dbReference type="ARBA" id="ARBA00004496"/>
    </source>
</evidence>
<dbReference type="InterPro" id="IPR050090">
    <property type="entry name" value="Tyrosine_recombinase_XerCD"/>
</dbReference>
<accession>A0A6F8PPM5</accession>
<dbReference type="PANTHER" id="PTHR30349:SF90">
    <property type="entry name" value="TYROSINE RECOMBINASE XERD"/>
    <property type="match status" value="1"/>
</dbReference>
<dbReference type="InterPro" id="IPR002104">
    <property type="entry name" value="Integrase_catalytic"/>
</dbReference>
<dbReference type="CDD" id="cd00798">
    <property type="entry name" value="INT_XerDC_C"/>
    <property type="match status" value="1"/>
</dbReference>
<comment type="function">
    <text evidence="11">Site-specific tyrosine recombinase, which acts by catalyzing the cutting and rejoining of the recombining DNA molecules. The XerC-XerD complex is essential to convert dimers of the bacterial chromosome into monomers to permit their segregation at cell division. It also contributes to the segregational stability of plasmids.</text>
</comment>
<dbReference type="GO" id="GO:0051301">
    <property type="term" value="P:cell division"/>
    <property type="evidence" value="ECO:0007669"/>
    <property type="project" value="UniProtKB-KW"/>
</dbReference>
<dbReference type="InterPro" id="IPR013762">
    <property type="entry name" value="Integrase-like_cat_sf"/>
</dbReference>
<feature type="active site" evidence="11">
    <location>
        <position position="262"/>
    </location>
</feature>
<evidence type="ECO:0000256" key="5">
    <source>
        <dbReference type="ARBA" id="ARBA00022618"/>
    </source>
</evidence>
<organism evidence="14 15">
    <name type="scientific">Thiosulfativibrio zosterae</name>
    <dbReference type="NCBI Taxonomy" id="2675053"/>
    <lineage>
        <taxon>Bacteria</taxon>
        <taxon>Pseudomonadati</taxon>
        <taxon>Pseudomonadota</taxon>
        <taxon>Gammaproteobacteria</taxon>
        <taxon>Thiotrichales</taxon>
        <taxon>Piscirickettsiaceae</taxon>
        <taxon>Thiosulfativibrio</taxon>
    </lineage>
</organism>
<keyword evidence="4 11" id="KW-0963">Cytoplasm</keyword>
<evidence type="ECO:0000256" key="4">
    <source>
        <dbReference type="ARBA" id="ARBA00022490"/>
    </source>
</evidence>
<feature type="active site" evidence="11">
    <location>
        <position position="236"/>
    </location>
</feature>
<dbReference type="GO" id="GO:0005737">
    <property type="term" value="C:cytoplasm"/>
    <property type="evidence" value="ECO:0007669"/>
    <property type="project" value="UniProtKB-SubCell"/>
</dbReference>
<feature type="domain" description="Core-binding (CB)" evidence="13">
    <location>
        <begin position="1"/>
        <end position="80"/>
    </location>
</feature>
<evidence type="ECO:0000256" key="2">
    <source>
        <dbReference type="ARBA" id="ARBA00010450"/>
    </source>
</evidence>
<dbReference type="GO" id="GO:0007059">
    <property type="term" value="P:chromosome segregation"/>
    <property type="evidence" value="ECO:0007669"/>
    <property type="project" value="UniProtKB-UniRule"/>
</dbReference>
<evidence type="ECO:0000256" key="11">
    <source>
        <dbReference type="HAMAP-Rule" id="MF_01807"/>
    </source>
</evidence>
<dbReference type="Pfam" id="PF02899">
    <property type="entry name" value="Phage_int_SAM_1"/>
    <property type="match status" value="1"/>
</dbReference>
<proteinExistence type="inferred from homology"/>
<dbReference type="InterPro" id="IPR004107">
    <property type="entry name" value="Integrase_SAM-like_N"/>
</dbReference>
<dbReference type="NCBIfam" id="NF040815">
    <property type="entry name" value="recomb_XerA_Arch"/>
    <property type="match status" value="1"/>
</dbReference>
<dbReference type="KEGG" id="tzo:THMIRHAT_18010"/>
<protein>
    <recommendedName>
        <fullName evidence="3 11">Tyrosine recombinase XerD</fullName>
    </recommendedName>
</protein>
<dbReference type="AlphaFoldDB" id="A0A6F8PPM5"/>
<name>A0A6F8PPM5_9GAMM</name>
<keyword evidence="5 11" id="KW-0132">Cell division</keyword>
<keyword evidence="10 11" id="KW-0131">Cell cycle</keyword>
<evidence type="ECO:0000259" key="13">
    <source>
        <dbReference type="PROSITE" id="PS51900"/>
    </source>
</evidence>
<dbReference type="SUPFAM" id="SSF47823">
    <property type="entry name" value="lambda integrase-like, N-terminal domain"/>
    <property type="match status" value="1"/>
</dbReference>
<dbReference type="InterPro" id="IPR044068">
    <property type="entry name" value="CB"/>
</dbReference>
<dbReference type="InterPro" id="IPR011010">
    <property type="entry name" value="DNA_brk_join_enz"/>
</dbReference>
<dbReference type="Gene3D" id="1.10.150.130">
    <property type="match status" value="1"/>
</dbReference>
<gene>
    <name evidence="11 14" type="primary">xerD</name>
    <name evidence="14" type="ORF">THMIRHAT_18010</name>
</gene>
<dbReference type="GO" id="GO:0009037">
    <property type="term" value="F:tyrosine-based site-specific recombinase activity"/>
    <property type="evidence" value="ECO:0007669"/>
    <property type="project" value="UniProtKB-UniRule"/>
</dbReference>
<comment type="subcellular location">
    <subcellularLocation>
        <location evidence="1 11">Cytoplasm</location>
    </subcellularLocation>
</comment>
<dbReference type="Pfam" id="PF00589">
    <property type="entry name" value="Phage_integrase"/>
    <property type="match status" value="1"/>
</dbReference>
<sequence length="290" mass="32560">MQFIQSLRILDGLSENTLSAYQNDLKNYQAWLNLQGFSDLLSISSAQLEDYVFALFEQDKQPKSIARAISSLKRFYQFCVVQNLILQDPAALLKPPKLSAMIPKVISESQIEALLNAPDVLSVLGLRDRAILELAYSSGLRVSELVELPYEQINLSAGLVQVTGKGNKERIVPVGEEAIDWLQKYLQTSRPSLVKQKWVGTLFVSRIGRPMTRQTLWHRIKHLAAEAGIVMNLSPHSLRHAFATHLVNHGADLRTVQLLLGHADLSTTQIYTHVAKARLQALHHKHHPRG</sequence>
<keyword evidence="9 11" id="KW-0233">DNA recombination</keyword>
<keyword evidence="7 11" id="KW-0229">DNA integration</keyword>
<feature type="active site" evidence="11">
    <location>
        <position position="165"/>
    </location>
</feature>
<evidence type="ECO:0000313" key="15">
    <source>
        <dbReference type="Proteomes" id="UP000501466"/>
    </source>
</evidence>
<dbReference type="InterPro" id="IPR023009">
    <property type="entry name" value="Tyrosine_recombinase_XerC/XerD"/>
</dbReference>
<dbReference type="SUPFAM" id="SSF56349">
    <property type="entry name" value="DNA breaking-rejoining enzymes"/>
    <property type="match status" value="1"/>
</dbReference>
<feature type="active site" description="O-(3'-phospho-DNA)-tyrosine intermediate" evidence="11">
    <location>
        <position position="271"/>
    </location>
</feature>
<keyword evidence="6 11" id="KW-0159">Chromosome partition</keyword>
<keyword evidence="8 11" id="KW-0238">DNA-binding</keyword>
<dbReference type="NCBIfam" id="NF001399">
    <property type="entry name" value="PRK00283.1"/>
    <property type="match status" value="1"/>
</dbReference>
<comment type="subunit">
    <text evidence="11">Forms a cyclic heterotetrameric complex composed of two molecules of XerC and two molecules of XerD.</text>
</comment>
<keyword evidence="15" id="KW-1185">Reference proteome</keyword>
<evidence type="ECO:0000256" key="8">
    <source>
        <dbReference type="ARBA" id="ARBA00023125"/>
    </source>
</evidence>
<dbReference type="HAMAP" id="MF_01807">
    <property type="entry name" value="Recomb_XerD"/>
    <property type="match status" value="1"/>
</dbReference>
<dbReference type="EMBL" id="AP021888">
    <property type="protein sequence ID" value="BBP44055.1"/>
    <property type="molecule type" value="Genomic_DNA"/>
</dbReference>